<name>A0ABR7W9H0_9ACTN</name>
<sequence>MIATDPLEAIEHAGGWLFDQSMAGWDVSVHVIEEGDTRPLAILGAPLFDLHDSLVNRKAFDQPGAGPWPQALAISAKVFAADERIRAGATSVIDRGLADIRLWGEGLPLELDERCLTTSHRLSCAAQAFKRQAFAAAHVDPDSLTAIESFRTAADHAMTPPHLVPAS</sequence>
<protein>
    <submittedName>
        <fullName evidence="1">Uncharacterized protein</fullName>
    </submittedName>
</protein>
<dbReference type="Proteomes" id="UP000602395">
    <property type="component" value="Unassembled WGS sequence"/>
</dbReference>
<evidence type="ECO:0000313" key="2">
    <source>
        <dbReference type="Proteomes" id="UP000602395"/>
    </source>
</evidence>
<dbReference type="EMBL" id="JACWMS010000002">
    <property type="protein sequence ID" value="MBD1319451.1"/>
    <property type="molecule type" value="Genomic_DNA"/>
</dbReference>
<dbReference type="RefSeq" id="WP_190266395.1">
    <property type="nucleotide sequence ID" value="NZ_BAABAD010000005.1"/>
</dbReference>
<proteinExistence type="predicted"/>
<reference evidence="1 2" key="1">
    <citation type="submission" date="2020-09" db="EMBL/GenBank/DDBJ databases">
        <title>Novel species in genus Gordonia.</title>
        <authorList>
            <person name="Zhang G."/>
        </authorList>
    </citation>
    <scope>NUCLEOTIDE SEQUENCE [LARGE SCALE GENOMIC DNA]</scope>
    <source>
        <strain evidence="1 2">ON-33</strain>
    </source>
</reference>
<comment type="caution">
    <text evidence="1">The sequence shown here is derived from an EMBL/GenBank/DDBJ whole genome shotgun (WGS) entry which is preliminary data.</text>
</comment>
<accession>A0ABR7W9H0</accession>
<evidence type="ECO:0000313" key="1">
    <source>
        <dbReference type="EMBL" id="MBD1319451.1"/>
    </source>
</evidence>
<organism evidence="1 2">
    <name type="scientific">Gordonia hankookensis</name>
    <dbReference type="NCBI Taxonomy" id="589403"/>
    <lineage>
        <taxon>Bacteria</taxon>
        <taxon>Bacillati</taxon>
        <taxon>Actinomycetota</taxon>
        <taxon>Actinomycetes</taxon>
        <taxon>Mycobacteriales</taxon>
        <taxon>Gordoniaceae</taxon>
        <taxon>Gordonia</taxon>
    </lineage>
</organism>
<keyword evidence="2" id="KW-1185">Reference proteome</keyword>
<gene>
    <name evidence="1" type="ORF">IDF66_07620</name>
</gene>